<comment type="subcellular location">
    <subcellularLocation>
        <location evidence="1 8">Endoplasmic reticulum membrane</location>
        <topology evidence="1 8">Multi-pass membrane protein</topology>
    </subcellularLocation>
</comment>
<evidence type="ECO:0000256" key="10">
    <source>
        <dbReference type="SAM" id="Phobius"/>
    </source>
</evidence>
<dbReference type="PANTHER" id="PTHR23129">
    <property type="entry name" value="ACYL-COENZYME A DIPHOSPHATASE FITM2"/>
    <property type="match status" value="1"/>
</dbReference>
<evidence type="ECO:0000256" key="3">
    <source>
        <dbReference type="ARBA" id="ARBA00022801"/>
    </source>
</evidence>
<keyword evidence="2 8" id="KW-0812">Transmembrane</keyword>
<keyword evidence="12" id="KW-1185">Reference proteome</keyword>
<comment type="similarity">
    <text evidence="8">Belongs to the FIT family. Fungal FIT2B/SCS3 subfamily.</text>
</comment>
<sequence length="334" mass="35435">MEPAPSPTPGRAAPNETPARAYPSSPPRNPPLLPTPTERLVFAIFPVILVFGALFSTISPQTRASTFDAAAQAHSQDAPPSYFADKRNLFNQLYVKKGWAWTTVAFAALVAGHPAMGAGADAAGRRARAVLRWALVTGWWVLVTQWCFGPPIIDRGFRWTGGKCEAAVVRDGTEGTGPAAGAEDVFAEVFTAVACKGSGGRWHGGHDVSGHVFLLVLASGFLLQELGWVAGRWTGRLREERTVVMNDGSVRGAGVESQATGTAEGTKDSLGLGGKVAAGAVALNIWMLLMTAIYFHTWFEKLTGLIASLLGLYAVYIVPRLVPSVREVVGLPGI</sequence>
<evidence type="ECO:0000256" key="8">
    <source>
        <dbReference type="HAMAP-Rule" id="MF_03231"/>
    </source>
</evidence>
<dbReference type="Proteomes" id="UP001187682">
    <property type="component" value="Unassembled WGS sequence"/>
</dbReference>
<evidence type="ECO:0000256" key="1">
    <source>
        <dbReference type="ARBA" id="ARBA00004477"/>
    </source>
</evidence>
<dbReference type="GO" id="GO:0005789">
    <property type="term" value="C:endoplasmic reticulum membrane"/>
    <property type="evidence" value="ECO:0007669"/>
    <property type="project" value="UniProtKB-SubCell"/>
</dbReference>
<evidence type="ECO:0000256" key="5">
    <source>
        <dbReference type="ARBA" id="ARBA00022989"/>
    </source>
</evidence>
<dbReference type="HAMAP" id="MF_03231">
    <property type="entry name" value="SCS3"/>
    <property type="match status" value="1"/>
</dbReference>
<gene>
    <name evidence="8" type="primary">SCS3</name>
    <name evidence="8" type="synonym">FIT2B</name>
    <name evidence="11" type="ORF">DNG_03330</name>
</gene>
<feature type="transmembrane region" description="Helical" evidence="10">
    <location>
        <begin position="302"/>
        <end position="322"/>
    </location>
</feature>
<dbReference type="Pfam" id="PF10261">
    <property type="entry name" value="FIT"/>
    <property type="match status" value="1"/>
</dbReference>
<accession>A0AAE8STW3</accession>
<comment type="function">
    <text evidence="8">Fatty acyl-coenzyme A (CoA) diphosphatase that hydrolyzes fatty acyl-CoA to yield acyl-4'-phosphopantetheine and adenosine 3',5'-bisphosphate. Preferentially hydrolyzes unsaturated long-chain acyl-CoA substrates in the endoplasmic reticulum (ER) lumen. This catalytic activity is required for maintaining ER structure and for lipid droplets (LDs) biogenesis, which are lipid storage organelles involved in maintaining lipid and energy homeostasis. May directly bind to diacylglycerol (DAGs) and triacylglycerol, which is also important for LD biogenesis. May support directional budding of nacent LDs from the ER into the cytosol by reducing DAG levels at sites of LD formation. May play a role in the regulation of cell morphology and cytoskeletal organization. Involved in phospholipid biosynthesis.</text>
</comment>
<dbReference type="GO" id="GO:0008654">
    <property type="term" value="P:phospholipid biosynthetic process"/>
    <property type="evidence" value="ECO:0007669"/>
    <property type="project" value="UniProtKB-KW"/>
</dbReference>
<evidence type="ECO:0000256" key="9">
    <source>
        <dbReference type="SAM" id="MobiDB-lite"/>
    </source>
</evidence>
<keyword evidence="8" id="KW-0594">Phospholipid biosynthesis</keyword>
<keyword evidence="8" id="KW-0444">Lipid biosynthesis</keyword>
<feature type="active site" evidence="8">
    <location>
        <position position="211"/>
    </location>
</feature>
<feature type="transmembrane region" description="Helical" evidence="10">
    <location>
        <begin position="212"/>
        <end position="231"/>
    </location>
</feature>
<keyword evidence="3 8" id="KW-0378">Hydrolase</keyword>
<keyword evidence="5 8" id="KW-1133">Transmembrane helix</keyword>
<dbReference type="AlphaFoldDB" id="A0AAE8STW3"/>
<keyword evidence="6" id="KW-0443">Lipid metabolism</keyword>
<feature type="transmembrane region" description="Helical" evidence="10">
    <location>
        <begin position="40"/>
        <end position="58"/>
    </location>
</feature>
<dbReference type="GO" id="GO:0140042">
    <property type="term" value="P:lipid droplet formation"/>
    <property type="evidence" value="ECO:0007669"/>
    <property type="project" value="UniProtKB-UniRule"/>
</dbReference>
<evidence type="ECO:0000256" key="7">
    <source>
        <dbReference type="ARBA" id="ARBA00023136"/>
    </source>
</evidence>
<feature type="transmembrane region" description="Helical" evidence="10">
    <location>
        <begin position="276"/>
        <end position="296"/>
    </location>
</feature>
<comment type="catalytic activity">
    <reaction evidence="8">
        <text>(5Z,8Z,11Z,14Z)-eicosatetraenoyl-CoA + H2O = S-(5Z,8Z,11Z,14Z-eicosatetraenoyl)-4'-phosphopantetheine + adenosine 3',5'-bisphosphate + 2 H(+)</text>
        <dbReference type="Rhea" id="RHEA:65568"/>
        <dbReference type="ChEBI" id="CHEBI:15377"/>
        <dbReference type="ChEBI" id="CHEBI:15378"/>
        <dbReference type="ChEBI" id="CHEBI:57368"/>
        <dbReference type="ChEBI" id="CHEBI:58343"/>
        <dbReference type="ChEBI" id="CHEBI:156554"/>
    </reaction>
</comment>
<keyword evidence="4 8" id="KW-0256">Endoplasmic reticulum</keyword>
<comment type="catalytic activity">
    <reaction evidence="8">
        <text>(9Z)-octadecenoyl-CoA + H2O = S-(9Z-octadecenoyl)-4'-phosphopantetheine + adenosine 3',5'-bisphosphate + 2 H(+)</text>
        <dbReference type="Rhea" id="RHEA:65564"/>
        <dbReference type="ChEBI" id="CHEBI:15377"/>
        <dbReference type="ChEBI" id="CHEBI:15378"/>
        <dbReference type="ChEBI" id="CHEBI:57387"/>
        <dbReference type="ChEBI" id="CHEBI:58343"/>
        <dbReference type="ChEBI" id="CHEBI:156553"/>
    </reaction>
</comment>
<dbReference type="InterPro" id="IPR019388">
    <property type="entry name" value="FIT"/>
</dbReference>
<comment type="catalytic activity">
    <reaction evidence="8">
        <text>an acyl-CoA + H2O = an acyl-4'-phosphopantetheine + adenosine 3',5'-bisphosphate + 2 H(+)</text>
        <dbReference type="Rhea" id="RHEA:50044"/>
        <dbReference type="ChEBI" id="CHEBI:15377"/>
        <dbReference type="ChEBI" id="CHEBI:15378"/>
        <dbReference type="ChEBI" id="CHEBI:58342"/>
        <dbReference type="ChEBI" id="CHEBI:58343"/>
        <dbReference type="ChEBI" id="CHEBI:132023"/>
    </reaction>
</comment>
<evidence type="ECO:0000256" key="2">
    <source>
        <dbReference type="ARBA" id="ARBA00022692"/>
    </source>
</evidence>
<comment type="catalytic activity">
    <reaction evidence="8">
        <text>hexadecanoyl-CoA + H2O = S-hexadecanoyl-4'-phosphopantetheine + adenosine 3',5'-bisphosphate + 2 H(+)</text>
        <dbReference type="Rhea" id="RHEA:50032"/>
        <dbReference type="ChEBI" id="CHEBI:15377"/>
        <dbReference type="ChEBI" id="CHEBI:15378"/>
        <dbReference type="ChEBI" id="CHEBI:57379"/>
        <dbReference type="ChEBI" id="CHEBI:58343"/>
        <dbReference type="ChEBI" id="CHEBI:132018"/>
    </reaction>
</comment>
<evidence type="ECO:0000256" key="6">
    <source>
        <dbReference type="ARBA" id="ARBA00023098"/>
    </source>
</evidence>
<feature type="region of interest" description="Disordered" evidence="9">
    <location>
        <begin position="1"/>
        <end position="33"/>
    </location>
</feature>
<proteinExistence type="inferred from homology"/>
<dbReference type="EMBL" id="ONZQ02000004">
    <property type="protein sequence ID" value="SPO00581.1"/>
    <property type="molecule type" value="Genomic_DNA"/>
</dbReference>
<organism evidence="11 12">
    <name type="scientific">Cephalotrichum gorgonifer</name>
    <dbReference type="NCBI Taxonomy" id="2041049"/>
    <lineage>
        <taxon>Eukaryota</taxon>
        <taxon>Fungi</taxon>
        <taxon>Dikarya</taxon>
        <taxon>Ascomycota</taxon>
        <taxon>Pezizomycotina</taxon>
        <taxon>Sordariomycetes</taxon>
        <taxon>Hypocreomycetidae</taxon>
        <taxon>Microascales</taxon>
        <taxon>Microascaceae</taxon>
        <taxon>Cephalotrichum</taxon>
    </lineage>
</organism>
<dbReference type="PANTHER" id="PTHR23129:SF0">
    <property type="entry name" value="ACYL-COENZYME A DIPHOSPHATASE FITM2"/>
    <property type="match status" value="1"/>
</dbReference>
<feature type="transmembrane region" description="Helical" evidence="10">
    <location>
        <begin position="130"/>
        <end position="153"/>
    </location>
</feature>
<evidence type="ECO:0000313" key="11">
    <source>
        <dbReference type="EMBL" id="SPO00581.1"/>
    </source>
</evidence>
<keyword evidence="8" id="KW-1208">Phospholipid metabolism</keyword>
<comment type="caution">
    <text evidence="11">The sequence shown here is derived from an EMBL/GenBank/DDBJ whole genome shotgun (WGS) entry which is preliminary data.</text>
</comment>
<evidence type="ECO:0000256" key="4">
    <source>
        <dbReference type="ARBA" id="ARBA00022824"/>
    </source>
</evidence>
<name>A0AAE8STW3_9PEZI</name>
<reference evidence="11" key="1">
    <citation type="submission" date="2018-03" db="EMBL/GenBank/DDBJ databases">
        <authorList>
            <person name="Guldener U."/>
        </authorList>
    </citation>
    <scope>NUCLEOTIDE SEQUENCE</scope>
</reference>
<evidence type="ECO:0000313" key="12">
    <source>
        <dbReference type="Proteomes" id="UP001187682"/>
    </source>
</evidence>
<dbReference type="EC" id="3.6.1.-" evidence="8"/>
<protein>
    <recommendedName>
        <fullName evidence="8">Acyl-coenzyme A diphosphatase SCS3</fullName>
        <ecNumber evidence="8">3.6.1.-</ecNumber>
    </recommendedName>
    <alternativeName>
        <fullName evidence="8">FIT family protein SCS3</fullName>
    </alternativeName>
</protein>
<dbReference type="InterPro" id="IPR046400">
    <property type="entry name" value="SCS3"/>
</dbReference>
<feature type="active site" evidence="8">
    <location>
        <position position="296"/>
    </location>
</feature>
<feature type="compositionally biased region" description="Pro residues" evidence="9">
    <location>
        <begin position="24"/>
        <end position="33"/>
    </location>
</feature>
<keyword evidence="7 8" id="KW-0472">Membrane</keyword>
<dbReference type="GO" id="GO:0010945">
    <property type="term" value="F:coenzyme A diphosphatase activity"/>
    <property type="evidence" value="ECO:0007669"/>
    <property type="project" value="InterPro"/>
</dbReference>